<dbReference type="Gene3D" id="1.10.600.10">
    <property type="entry name" value="Farnesyl Diphosphate Synthase"/>
    <property type="match status" value="1"/>
</dbReference>
<dbReference type="EMBL" id="JAPZBR010000008">
    <property type="protein sequence ID" value="KAJ5342518.1"/>
    <property type="molecule type" value="Genomic_DNA"/>
</dbReference>
<comment type="similarity">
    <text evidence="2 4">Belongs to the terpene synthase family.</text>
</comment>
<evidence type="ECO:0000256" key="1">
    <source>
        <dbReference type="ARBA" id="ARBA00001946"/>
    </source>
</evidence>
<dbReference type="SUPFAM" id="SSF48576">
    <property type="entry name" value="Terpenoid synthases"/>
    <property type="match status" value="1"/>
</dbReference>
<dbReference type="AlphaFoldDB" id="A0A9W9QWR9"/>
<accession>A0A9W9QWR9</accession>
<sequence length="359" mass="41182">MLSLRRICTWNQCKILSQANGSGLTFHRPTTCSAYARLSKGRVRQYSTAPNTPCEVPPSKLKTKSHHLGWEKIQAQVEPYFSTNWNFASEKKKQGLLAIGLSRAFTNAFPLTIDNRIGVTCKMLYLSLLVDDQLEKMSFPQMLSYRHRTMEVVLGTSKPDISISREWMLYDTLEIMRGMNKTLANDVARGFCQLLKAMTSQERASISDLEAYLEFREVDVGRTFFTALMRFGANIHLTKAQLAQTKTLESTAFRHFSIINDIYSWKREWKLAQATSADGARPFSAVFILAKETNQPFSVCKESLFKYCRDLELGFKQAIDGLRHDGSPELTPEMAKYVQSLEYFMSGMETWTQWTPRYR</sequence>
<comment type="caution">
    <text evidence="5">The sequence shown here is derived from an EMBL/GenBank/DDBJ whole genome shotgun (WGS) entry which is preliminary data.</text>
</comment>
<dbReference type="GO" id="GO:0008299">
    <property type="term" value="P:isoprenoid biosynthetic process"/>
    <property type="evidence" value="ECO:0007669"/>
    <property type="project" value="UniProtKB-ARBA"/>
</dbReference>
<evidence type="ECO:0000256" key="2">
    <source>
        <dbReference type="ARBA" id="ARBA00006333"/>
    </source>
</evidence>
<evidence type="ECO:0000256" key="4">
    <source>
        <dbReference type="RuleBase" id="RU366034"/>
    </source>
</evidence>
<dbReference type="EC" id="4.2.3.-" evidence="4"/>
<keyword evidence="4" id="KW-0479">Metal-binding</keyword>
<reference evidence="5" key="1">
    <citation type="submission" date="2022-12" db="EMBL/GenBank/DDBJ databases">
        <authorList>
            <person name="Petersen C."/>
        </authorList>
    </citation>
    <scope>NUCLEOTIDE SEQUENCE</scope>
    <source>
        <strain evidence="5">IBT 35675</strain>
    </source>
</reference>
<evidence type="ECO:0000256" key="3">
    <source>
        <dbReference type="ARBA" id="ARBA00022842"/>
    </source>
</evidence>
<evidence type="ECO:0000313" key="6">
    <source>
        <dbReference type="Proteomes" id="UP001148299"/>
    </source>
</evidence>
<comment type="cofactor">
    <cofactor evidence="1 4">
        <name>Mg(2+)</name>
        <dbReference type="ChEBI" id="CHEBI:18420"/>
    </cofactor>
</comment>
<dbReference type="GO" id="GO:0010333">
    <property type="term" value="F:terpene synthase activity"/>
    <property type="evidence" value="ECO:0007669"/>
    <property type="project" value="InterPro"/>
</dbReference>
<keyword evidence="6" id="KW-1185">Reference proteome</keyword>
<dbReference type="Pfam" id="PF19086">
    <property type="entry name" value="Terpene_syn_C_2"/>
    <property type="match status" value="1"/>
</dbReference>
<evidence type="ECO:0000313" key="5">
    <source>
        <dbReference type="EMBL" id="KAJ5342518.1"/>
    </source>
</evidence>
<reference evidence="5" key="2">
    <citation type="journal article" date="2023" name="IMA Fungus">
        <title>Comparative genomic study of the Penicillium genus elucidates a diverse pangenome and 15 lateral gene transfer events.</title>
        <authorList>
            <person name="Petersen C."/>
            <person name="Sorensen T."/>
            <person name="Nielsen M.R."/>
            <person name="Sondergaard T.E."/>
            <person name="Sorensen J.L."/>
            <person name="Fitzpatrick D.A."/>
            <person name="Frisvad J.C."/>
            <person name="Nielsen K.L."/>
        </authorList>
    </citation>
    <scope>NUCLEOTIDE SEQUENCE</scope>
    <source>
        <strain evidence="5">IBT 35675</strain>
    </source>
</reference>
<dbReference type="PANTHER" id="PTHR35201:SF4">
    <property type="entry name" value="BETA-PINACENE SYNTHASE-RELATED"/>
    <property type="match status" value="1"/>
</dbReference>
<name>A0A9W9QWR9_PENBR</name>
<keyword evidence="3 4" id="KW-0460">Magnesium</keyword>
<dbReference type="PANTHER" id="PTHR35201">
    <property type="entry name" value="TERPENE SYNTHASE"/>
    <property type="match status" value="1"/>
</dbReference>
<dbReference type="GO" id="GO:0046872">
    <property type="term" value="F:metal ion binding"/>
    <property type="evidence" value="ECO:0007669"/>
    <property type="project" value="UniProtKB-KW"/>
</dbReference>
<dbReference type="Proteomes" id="UP001148299">
    <property type="component" value="Unassembled WGS sequence"/>
</dbReference>
<protein>
    <recommendedName>
        <fullName evidence="4">Terpene synthase</fullName>
        <ecNumber evidence="4">4.2.3.-</ecNumber>
    </recommendedName>
</protein>
<keyword evidence="4" id="KW-0456">Lyase</keyword>
<dbReference type="InterPro" id="IPR034686">
    <property type="entry name" value="Terpene_cyclase-like_2"/>
</dbReference>
<proteinExistence type="inferred from homology"/>
<dbReference type="InterPro" id="IPR008949">
    <property type="entry name" value="Isoprenoid_synthase_dom_sf"/>
</dbReference>
<gene>
    <name evidence="5" type="ORF">N7541_011642</name>
</gene>
<organism evidence="5 6">
    <name type="scientific">Penicillium brevicompactum</name>
    <dbReference type="NCBI Taxonomy" id="5074"/>
    <lineage>
        <taxon>Eukaryota</taxon>
        <taxon>Fungi</taxon>
        <taxon>Dikarya</taxon>
        <taxon>Ascomycota</taxon>
        <taxon>Pezizomycotina</taxon>
        <taxon>Eurotiomycetes</taxon>
        <taxon>Eurotiomycetidae</taxon>
        <taxon>Eurotiales</taxon>
        <taxon>Aspergillaceae</taxon>
        <taxon>Penicillium</taxon>
    </lineage>
</organism>